<evidence type="ECO:0000259" key="4">
    <source>
        <dbReference type="Pfam" id="PF20737"/>
    </source>
</evidence>
<feature type="signal peptide" evidence="1">
    <location>
        <begin position="1"/>
        <end position="20"/>
    </location>
</feature>
<dbReference type="InterPro" id="IPR049046">
    <property type="entry name" value="Beta-AFase-like_GH127_middle"/>
</dbReference>
<feature type="domain" description="Non-reducing end beta-L-arabinofuranosidase-like GH127 C-terminal" evidence="4">
    <location>
        <begin position="544"/>
        <end position="649"/>
    </location>
</feature>
<evidence type="ECO:0000313" key="5">
    <source>
        <dbReference type="EMBL" id="NGO38587.1"/>
    </source>
</evidence>
<dbReference type="PANTHER" id="PTHR43465:SF2">
    <property type="entry name" value="DUF1680 DOMAIN PROTEIN (AFU_ORTHOLOGUE AFUA_1G08910)"/>
    <property type="match status" value="1"/>
</dbReference>
<evidence type="ECO:0000259" key="2">
    <source>
        <dbReference type="Pfam" id="PF07944"/>
    </source>
</evidence>
<proteinExistence type="predicted"/>
<feature type="domain" description="Non-reducing end beta-L-arabinofuranosidase-like GH127 catalytic" evidence="2">
    <location>
        <begin position="33"/>
        <end position="420"/>
    </location>
</feature>
<reference evidence="5 6" key="1">
    <citation type="submission" date="2020-02" db="EMBL/GenBank/DDBJ databases">
        <title>Draft genome sequence of Limisphaera ngatamarikiensis NGM72.4T, a thermophilic Verrucomicrobia grouped in subdivision 3.</title>
        <authorList>
            <person name="Carere C.R."/>
            <person name="Steen J."/>
            <person name="Hugenholtz P."/>
            <person name="Stott M.B."/>
        </authorList>
    </citation>
    <scope>NUCLEOTIDE SEQUENCE [LARGE SCALE GENOMIC DNA]</scope>
    <source>
        <strain evidence="5 6">NGM72.4</strain>
    </source>
</reference>
<keyword evidence="1" id="KW-0732">Signal</keyword>
<dbReference type="Pfam" id="PF07944">
    <property type="entry name" value="Beta-AFase-like_GH127_cat"/>
    <property type="match status" value="1"/>
</dbReference>
<dbReference type="InterPro" id="IPR049049">
    <property type="entry name" value="Beta-AFase-like_GH127_C"/>
</dbReference>
<feature type="chain" id="PRO_5026993202" evidence="1">
    <location>
        <begin position="21"/>
        <end position="805"/>
    </location>
</feature>
<dbReference type="GO" id="GO:0005975">
    <property type="term" value="P:carbohydrate metabolic process"/>
    <property type="evidence" value="ECO:0007669"/>
    <property type="project" value="InterPro"/>
</dbReference>
<dbReference type="RefSeq" id="WP_165106139.1">
    <property type="nucleotide sequence ID" value="NZ_JAAKYA010000023.1"/>
</dbReference>
<dbReference type="InterPro" id="IPR008979">
    <property type="entry name" value="Galactose-bd-like_sf"/>
</dbReference>
<evidence type="ECO:0000259" key="3">
    <source>
        <dbReference type="Pfam" id="PF20736"/>
    </source>
</evidence>
<dbReference type="AlphaFoldDB" id="A0A6M1RMC5"/>
<dbReference type="SUPFAM" id="SSF48208">
    <property type="entry name" value="Six-hairpin glycosidases"/>
    <property type="match status" value="1"/>
</dbReference>
<gene>
    <name evidence="5" type="ORF">G4L39_04120</name>
</gene>
<dbReference type="Proteomes" id="UP000477311">
    <property type="component" value="Unassembled WGS sequence"/>
</dbReference>
<dbReference type="GO" id="GO:0016787">
    <property type="term" value="F:hydrolase activity"/>
    <property type="evidence" value="ECO:0007669"/>
    <property type="project" value="UniProtKB-KW"/>
</dbReference>
<accession>A0A6M1RMC5</accession>
<evidence type="ECO:0000313" key="6">
    <source>
        <dbReference type="Proteomes" id="UP000477311"/>
    </source>
</evidence>
<keyword evidence="5" id="KW-0378">Hydrolase</keyword>
<sequence>MRAFSLLLLTALLGIPARLAADYPVQPVPFTRVQLTSGYLAARQATNRLVTLPFALQQLEVSGRLKNFDLAAEVMRRRAAGETNYQIKPPTEFPFDDSDVYKAIEGASFCLALHRDPALAERLEAMIQRIAAAQEPDGYLYTWRTMHPDEPAHPWIGKERWVKSPELSHELYNLGHLYEAGVAHSLATGSRSLLDVCLKSAELLWRDFGDGEPRIAPGHPVIEMGLAKLYRVTGDARWLTLARFFLECRGQSGRTYSQDHLPVVQQREAVGHAVRANYLYCGMADVAALGGDTTYWNAIVRLWDDVVGTKLHLTGGCGARASGEAYGEAYELPHRCYNETCAAVAFLFWSHRMFLMTGDGRYMDVFERTLYNGALSGVSLAGDRFFYPNPLEADGTYGRSPWFGCACCPPNIFRLLASLGGYFYALQGDRLFVNLYGASLLETSISNVPLRLEQSTDYPWNGDIRLRLHPARPTPFTLCLRIPGWVRGQPLPSDLYRYEDASPADWWVEVNGRRVARDLDRGYLRVTREWCAGDEVRIHFAMPVRRVLGHPRIAATHDQVALERGPTVYAFEGIDNQGSVFDIVLPREARVRAWYRPDLLGGVTVLEIDGAQRVIRTESGGRTTRPTRLTAIPYATWANRSLSPMTVWVARTPDRARPAPRPTPALNARLSVSFARGGMSPEPIRDQLYPADYPDGQARQFDFWPRKGTVEWLQYDFDAEQECRAVTVSWFDDTGTGECRLPVSWRVLYRDPQGQWQPVQALDDYAIRKADPVRVRFEPVRTRALRLELRLQPGFSAGLYEWEVE</sequence>
<dbReference type="InterPro" id="IPR049174">
    <property type="entry name" value="Beta-AFase-like"/>
</dbReference>
<comment type="caution">
    <text evidence="5">The sequence shown here is derived from an EMBL/GenBank/DDBJ whole genome shotgun (WGS) entry which is preliminary data.</text>
</comment>
<evidence type="ECO:0000256" key="1">
    <source>
        <dbReference type="SAM" id="SignalP"/>
    </source>
</evidence>
<dbReference type="EMBL" id="JAAKYA010000023">
    <property type="protein sequence ID" value="NGO38587.1"/>
    <property type="molecule type" value="Genomic_DNA"/>
</dbReference>
<dbReference type="Pfam" id="PF20736">
    <property type="entry name" value="Glyco_hydro127M"/>
    <property type="match status" value="1"/>
</dbReference>
<dbReference type="PANTHER" id="PTHR43465">
    <property type="entry name" value="DUF1680 DOMAIN PROTEIN (AFU_ORTHOLOGUE AFUA_1G08910)"/>
    <property type="match status" value="1"/>
</dbReference>
<dbReference type="Pfam" id="PF20737">
    <property type="entry name" value="Glyco_hydro127C"/>
    <property type="match status" value="1"/>
</dbReference>
<dbReference type="Gene3D" id="2.60.120.260">
    <property type="entry name" value="Galactose-binding domain-like"/>
    <property type="match status" value="1"/>
</dbReference>
<dbReference type="InterPro" id="IPR012878">
    <property type="entry name" value="Beta-AFase-like_GH127_cat"/>
</dbReference>
<name>A0A6M1RMC5_9BACT</name>
<dbReference type="SUPFAM" id="SSF49785">
    <property type="entry name" value="Galactose-binding domain-like"/>
    <property type="match status" value="1"/>
</dbReference>
<dbReference type="InterPro" id="IPR008928">
    <property type="entry name" value="6-hairpin_glycosidase_sf"/>
</dbReference>
<organism evidence="5 6">
    <name type="scientific">Limisphaera ngatamarikiensis</name>
    <dbReference type="NCBI Taxonomy" id="1324935"/>
    <lineage>
        <taxon>Bacteria</taxon>
        <taxon>Pseudomonadati</taxon>
        <taxon>Verrucomicrobiota</taxon>
        <taxon>Verrucomicrobiia</taxon>
        <taxon>Limisphaerales</taxon>
        <taxon>Limisphaeraceae</taxon>
        <taxon>Limisphaera</taxon>
    </lineage>
</organism>
<keyword evidence="6" id="KW-1185">Reference proteome</keyword>
<protein>
    <submittedName>
        <fullName evidence="5">Glycoside hydrolase family 127 protein</fullName>
    </submittedName>
</protein>
<feature type="domain" description="Non-reducing end beta-L-arabinofuranosidase-like GH127 middle" evidence="3">
    <location>
        <begin position="431"/>
        <end position="542"/>
    </location>
</feature>